<keyword evidence="4 5" id="KW-0472">Membrane</keyword>
<dbReference type="InterPro" id="IPR039020">
    <property type="entry name" value="PaxB-like"/>
</dbReference>
<dbReference type="Pfam" id="PF25129">
    <property type="entry name" value="Pyr4-TMTC"/>
    <property type="match status" value="1"/>
</dbReference>
<evidence type="ECO:0000256" key="1">
    <source>
        <dbReference type="ARBA" id="ARBA00004141"/>
    </source>
</evidence>
<keyword evidence="2 5" id="KW-0812">Transmembrane</keyword>
<evidence type="ECO:0000313" key="7">
    <source>
        <dbReference type="Proteomes" id="UP000244810"/>
    </source>
</evidence>
<accession>A0A2T7UNE7</accession>
<feature type="transmembrane region" description="Helical" evidence="5">
    <location>
        <begin position="6"/>
        <end position="25"/>
    </location>
</feature>
<feature type="transmembrane region" description="Helical" evidence="5">
    <location>
        <begin position="179"/>
        <end position="196"/>
    </location>
</feature>
<dbReference type="Proteomes" id="UP000244810">
    <property type="component" value="Unassembled WGS sequence"/>
</dbReference>
<dbReference type="RefSeq" id="WP_107751966.1">
    <property type="nucleotide sequence ID" value="NZ_QBKF01000005.1"/>
</dbReference>
<keyword evidence="7" id="KW-1185">Reference proteome</keyword>
<feature type="transmembrane region" description="Helical" evidence="5">
    <location>
        <begin position="148"/>
        <end position="167"/>
    </location>
</feature>
<feature type="transmembrane region" description="Helical" evidence="5">
    <location>
        <begin position="202"/>
        <end position="220"/>
    </location>
</feature>
<comment type="subcellular location">
    <subcellularLocation>
        <location evidence="1">Membrane</location>
        <topology evidence="1">Multi-pass membrane protein</topology>
    </subcellularLocation>
</comment>
<dbReference type="PANTHER" id="PTHR42038">
    <property type="match status" value="1"/>
</dbReference>
<gene>
    <name evidence="6" type="ORF">DDE23_18300</name>
</gene>
<evidence type="ECO:0000256" key="5">
    <source>
        <dbReference type="SAM" id="Phobius"/>
    </source>
</evidence>
<sequence length="238" mass="27055">MQGYTIAAYHLATYSWALCYIALIYRGFKDKSYGMPIVALSLNLSWELVFALFIPPYGSADAGLIPHGGLKAQIIFLIWATLDLVILYTYFRYGYPYFQKSYGISKATWLAFTAGLMVFSFALMLTGGDFFRQFTLYFNNDQIEGAKLIAFGQNALMSISFIAMYYLRGNTDGQSFTIAWTKWIGTSMTGGIIYILDRGSDGAFVITFIACVFVCDVYYMQLIYRALKRQGINPWKRF</sequence>
<feature type="transmembrane region" description="Helical" evidence="5">
    <location>
        <begin position="74"/>
        <end position="95"/>
    </location>
</feature>
<evidence type="ECO:0000256" key="2">
    <source>
        <dbReference type="ARBA" id="ARBA00022692"/>
    </source>
</evidence>
<comment type="caution">
    <text evidence="6">The sequence shown here is derived from an EMBL/GenBank/DDBJ whole genome shotgun (WGS) entry which is preliminary data.</text>
</comment>
<dbReference type="GO" id="GO:0016829">
    <property type="term" value="F:lyase activity"/>
    <property type="evidence" value="ECO:0007669"/>
    <property type="project" value="InterPro"/>
</dbReference>
<organism evidence="6 7">
    <name type="scientific">Pararhodobacter aggregans</name>
    <dbReference type="NCBI Taxonomy" id="404875"/>
    <lineage>
        <taxon>Bacteria</taxon>
        <taxon>Pseudomonadati</taxon>
        <taxon>Pseudomonadota</taxon>
        <taxon>Alphaproteobacteria</taxon>
        <taxon>Rhodobacterales</taxon>
        <taxon>Paracoccaceae</taxon>
        <taxon>Pararhodobacter</taxon>
    </lineage>
</organism>
<dbReference type="AlphaFoldDB" id="A0A2T7UNE7"/>
<dbReference type="PANTHER" id="PTHR42038:SF2">
    <property type="entry name" value="TERPENE CYCLASE AUSL"/>
    <property type="match status" value="1"/>
</dbReference>
<name>A0A2T7UNE7_9RHOB</name>
<dbReference type="EMBL" id="QDDR01000010">
    <property type="protein sequence ID" value="PVE46141.1"/>
    <property type="molecule type" value="Genomic_DNA"/>
</dbReference>
<evidence type="ECO:0000256" key="3">
    <source>
        <dbReference type="ARBA" id="ARBA00022989"/>
    </source>
</evidence>
<dbReference type="GO" id="GO:0016020">
    <property type="term" value="C:membrane"/>
    <property type="evidence" value="ECO:0007669"/>
    <property type="project" value="UniProtKB-SubCell"/>
</dbReference>
<dbReference type="OrthoDB" id="7825963at2"/>
<keyword evidence="3 5" id="KW-1133">Transmembrane helix</keyword>
<feature type="transmembrane region" description="Helical" evidence="5">
    <location>
        <begin position="37"/>
        <end position="54"/>
    </location>
</feature>
<protein>
    <submittedName>
        <fullName evidence="6">Uncharacterized protein</fullName>
    </submittedName>
</protein>
<evidence type="ECO:0000256" key="4">
    <source>
        <dbReference type="ARBA" id="ARBA00023136"/>
    </source>
</evidence>
<evidence type="ECO:0000313" key="6">
    <source>
        <dbReference type="EMBL" id="PVE46141.1"/>
    </source>
</evidence>
<feature type="transmembrane region" description="Helical" evidence="5">
    <location>
        <begin position="107"/>
        <end position="128"/>
    </location>
</feature>
<proteinExistence type="predicted"/>
<reference evidence="6 7" key="1">
    <citation type="journal article" date="2011" name="Syst. Appl. Microbiol.">
        <title>Defluviimonas denitrificans gen. nov., sp. nov., and Pararhodobacter aggregans gen. nov., sp. nov., non-phototrophic Rhodobacteraceae from the biofilter of a marine aquaculture.</title>
        <authorList>
            <person name="Foesel B.U."/>
            <person name="Drake H.L."/>
            <person name="Schramm A."/>
        </authorList>
    </citation>
    <scope>NUCLEOTIDE SEQUENCE [LARGE SCALE GENOMIC DNA]</scope>
    <source>
        <strain evidence="6 7">D1-19</strain>
    </source>
</reference>